<reference evidence="1" key="2">
    <citation type="submission" date="2024-02" db="EMBL/GenBank/DDBJ databases">
        <title>Comparative genomics of Cryptococcus and Kwoniella reveals pathogenesis evolution and contrasting modes of karyotype evolution via chromosome fusion or intercentromeric recombination.</title>
        <authorList>
            <person name="Coelho M.A."/>
            <person name="David-Palma M."/>
            <person name="Shea T."/>
            <person name="Bowers K."/>
            <person name="McGinley-Smith S."/>
            <person name="Mohammad A.W."/>
            <person name="Gnirke A."/>
            <person name="Yurkov A.M."/>
            <person name="Nowrousian M."/>
            <person name="Sun S."/>
            <person name="Cuomo C.A."/>
            <person name="Heitman J."/>
        </authorList>
    </citation>
    <scope>NUCLEOTIDE SEQUENCE</scope>
    <source>
        <strain evidence="1">CBS 10118</strain>
    </source>
</reference>
<proteinExistence type="predicted"/>
<dbReference type="EMBL" id="CP144541">
    <property type="protein sequence ID" value="WVW80700.1"/>
    <property type="molecule type" value="Genomic_DNA"/>
</dbReference>
<dbReference type="RefSeq" id="XP_065725609.1">
    <property type="nucleotide sequence ID" value="XM_065869537.1"/>
</dbReference>
<reference evidence="1" key="1">
    <citation type="submission" date="2013-07" db="EMBL/GenBank/DDBJ databases">
        <authorList>
            <consortium name="The Broad Institute Genome Sequencing Platform"/>
            <person name="Cuomo C."/>
            <person name="Litvintseva A."/>
            <person name="Chen Y."/>
            <person name="Heitman J."/>
            <person name="Sun S."/>
            <person name="Springer D."/>
            <person name="Dromer F."/>
            <person name="Young S.K."/>
            <person name="Zeng Q."/>
            <person name="Gargeya S."/>
            <person name="Fitzgerald M."/>
            <person name="Abouelleil A."/>
            <person name="Alvarado L."/>
            <person name="Berlin A.M."/>
            <person name="Chapman S.B."/>
            <person name="Dewar J."/>
            <person name="Goldberg J."/>
            <person name="Griggs A."/>
            <person name="Gujja S."/>
            <person name="Hansen M."/>
            <person name="Howarth C."/>
            <person name="Imamovic A."/>
            <person name="Larimer J."/>
            <person name="McCowan C."/>
            <person name="Murphy C."/>
            <person name="Pearson M."/>
            <person name="Priest M."/>
            <person name="Roberts A."/>
            <person name="Saif S."/>
            <person name="Shea T."/>
            <person name="Sykes S."/>
            <person name="Wortman J."/>
            <person name="Nusbaum C."/>
            <person name="Birren B."/>
        </authorList>
    </citation>
    <scope>NUCLEOTIDE SEQUENCE</scope>
    <source>
        <strain evidence="1">CBS 10118</strain>
    </source>
</reference>
<dbReference type="Proteomes" id="UP000092730">
    <property type="component" value="Chromosome 1"/>
</dbReference>
<evidence type="ECO:0000313" key="1">
    <source>
        <dbReference type="EMBL" id="WVW80700.1"/>
    </source>
</evidence>
<sequence>MTVAPSTPLPSFSRVAIIGAGGASGLAAIAQLLDKGAQPHQVVDMKSGTQQGEYGTTMLILENAWNGPMYSLE</sequence>
<name>A0AAJ8M7K4_9TREE</name>
<dbReference type="GeneID" id="90824360"/>
<dbReference type="AlphaFoldDB" id="A0AAJ8M7K4"/>
<evidence type="ECO:0000313" key="2">
    <source>
        <dbReference type="Proteomes" id="UP000092730"/>
    </source>
</evidence>
<dbReference type="KEGG" id="kbi:90824360"/>
<accession>A0AAJ8M7K4</accession>
<keyword evidence="2" id="KW-1185">Reference proteome</keyword>
<organism evidence="1 2">
    <name type="scientific">Kwoniella bestiolae CBS 10118</name>
    <dbReference type="NCBI Taxonomy" id="1296100"/>
    <lineage>
        <taxon>Eukaryota</taxon>
        <taxon>Fungi</taxon>
        <taxon>Dikarya</taxon>
        <taxon>Basidiomycota</taxon>
        <taxon>Agaricomycotina</taxon>
        <taxon>Tremellomycetes</taxon>
        <taxon>Tremellales</taxon>
        <taxon>Cryptococcaceae</taxon>
        <taxon>Kwoniella</taxon>
    </lineage>
</organism>
<protein>
    <submittedName>
        <fullName evidence="1">Uncharacterized protein</fullName>
    </submittedName>
</protein>
<gene>
    <name evidence="1" type="ORF">I302_102686</name>
</gene>